<proteinExistence type="predicted"/>
<protein>
    <submittedName>
        <fullName evidence="3">Uncharacterized protein</fullName>
    </submittedName>
</protein>
<dbReference type="Proteomes" id="UP001054857">
    <property type="component" value="Unassembled WGS sequence"/>
</dbReference>
<dbReference type="EMBL" id="BMAR01000032">
    <property type="protein sequence ID" value="GFR49640.1"/>
    <property type="molecule type" value="Genomic_DNA"/>
</dbReference>
<feature type="compositionally biased region" description="Low complexity" evidence="2">
    <location>
        <begin position="254"/>
        <end position="264"/>
    </location>
</feature>
<evidence type="ECO:0000256" key="1">
    <source>
        <dbReference type="SAM" id="Coils"/>
    </source>
</evidence>
<gene>
    <name evidence="3" type="ORF">Agub_g11690</name>
</gene>
<feature type="coiled-coil region" evidence="1">
    <location>
        <begin position="148"/>
        <end position="224"/>
    </location>
</feature>
<evidence type="ECO:0000313" key="4">
    <source>
        <dbReference type="Proteomes" id="UP001054857"/>
    </source>
</evidence>
<evidence type="ECO:0000256" key="2">
    <source>
        <dbReference type="SAM" id="MobiDB-lite"/>
    </source>
</evidence>
<reference evidence="3 4" key="1">
    <citation type="journal article" date="2021" name="Sci. Rep.">
        <title>Genome sequencing of the multicellular alga Astrephomene provides insights into convergent evolution of germ-soma differentiation.</title>
        <authorList>
            <person name="Yamashita S."/>
            <person name="Yamamoto K."/>
            <person name="Matsuzaki R."/>
            <person name="Suzuki S."/>
            <person name="Yamaguchi H."/>
            <person name="Hirooka S."/>
            <person name="Minakuchi Y."/>
            <person name="Miyagishima S."/>
            <person name="Kawachi M."/>
            <person name="Toyoda A."/>
            <person name="Nozaki H."/>
        </authorList>
    </citation>
    <scope>NUCLEOTIDE SEQUENCE [LARGE SCALE GENOMIC DNA]</scope>
    <source>
        <strain evidence="3 4">NIES-4017</strain>
    </source>
</reference>
<feature type="compositionally biased region" description="Gly residues" evidence="2">
    <location>
        <begin position="265"/>
        <end position="274"/>
    </location>
</feature>
<keyword evidence="1" id="KW-0175">Coiled coil</keyword>
<dbReference type="AlphaFoldDB" id="A0AAD3HR69"/>
<organism evidence="3 4">
    <name type="scientific">Astrephomene gubernaculifera</name>
    <dbReference type="NCBI Taxonomy" id="47775"/>
    <lineage>
        <taxon>Eukaryota</taxon>
        <taxon>Viridiplantae</taxon>
        <taxon>Chlorophyta</taxon>
        <taxon>core chlorophytes</taxon>
        <taxon>Chlorophyceae</taxon>
        <taxon>CS clade</taxon>
        <taxon>Chlamydomonadales</taxon>
        <taxon>Astrephomenaceae</taxon>
        <taxon>Astrephomene</taxon>
    </lineage>
</organism>
<keyword evidence="4" id="KW-1185">Reference proteome</keyword>
<sequence>MKALSLHGPWAYYERKAAENECRIVDLEAEVRRWKIAHDDLQNRLAQAEADQKRLQEKQLPSLLSEKERAIGVIDSLQAELARLRLERTEEHNQLTAQVSTLTDELQKLSAENTVLRSELAKTVHQKQLTSSKLDQIRKKLGLTESEAKAFIQELDEARASSKVLREENKELAADNAHLKGQVESRSQHCMTLIGENKRLLEQVAELRLQLQRQQGELWAAKTEHHTAAAAVRQLQQTATAGARKQLVVRERPPQQQQGAEGAAGTTGGDGGGVATAPAVMGTAAKRGAGGSQNRPPWTDSASGKAGGAGAASTKTTHVPVGVASVVGTDAAKAGIVRQALAVRQQRLVSAQKQQP</sequence>
<comment type="caution">
    <text evidence="3">The sequence shown here is derived from an EMBL/GenBank/DDBJ whole genome shotgun (WGS) entry which is preliminary data.</text>
</comment>
<evidence type="ECO:0000313" key="3">
    <source>
        <dbReference type="EMBL" id="GFR49640.1"/>
    </source>
</evidence>
<name>A0AAD3HR69_9CHLO</name>
<feature type="coiled-coil region" evidence="1">
    <location>
        <begin position="24"/>
        <end position="119"/>
    </location>
</feature>
<feature type="region of interest" description="Disordered" evidence="2">
    <location>
        <begin position="247"/>
        <end position="319"/>
    </location>
</feature>
<accession>A0AAD3HR69</accession>